<dbReference type="InterPro" id="IPR018707">
    <property type="entry name" value="LpxR"/>
</dbReference>
<comment type="caution">
    <text evidence="1">The sequence shown here is derived from an EMBL/GenBank/DDBJ whole genome shotgun (WGS) entry which is preliminary data.</text>
</comment>
<sequence length="314" mass="36419">MGRRFISPFIKIVFVLGGFFLSLSAVFSQTNRRYALSLQTDNDSYLMTGQDQYYTNGLVITFDKPLQQNSGRGDLLRLELGHQLFNGSEVHDRNDYNWDRPSTGRFFLNSQFQRIYTNEWLWTVKAEVGVVGGAGQGKQIQHFIHRLFNMYEVESWESDLRSSVGVDIEGTVMKKLWRNQTDHFEISGRAVGRGGMNFSHFSGQVYFRVGKLTPYRQSHFTGNGGFFSDEGEYYFFYTPGYMYQFYDATIEGALFARRKDERYHISSHVLTQQVGFAYSKGRFSIDASFLFNTREGKEMLGNHQYGRIKTGFRF</sequence>
<dbReference type="Gene3D" id="2.40.128.140">
    <property type="entry name" value="Outer membrane protein"/>
    <property type="match status" value="1"/>
</dbReference>
<dbReference type="EMBL" id="SNYV01000015">
    <property type="protein sequence ID" value="TDQ76648.1"/>
    <property type="molecule type" value="Genomic_DNA"/>
</dbReference>
<evidence type="ECO:0008006" key="3">
    <source>
        <dbReference type="Google" id="ProtNLM"/>
    </source>
</evidence>
<dbReference type="Proteomes" id="UP000295292">
    <property type="component" value="Unassembled WGS sequence"/>
</dbReference>
<dbReference type="RefSeq" id="WP_133585450.1">
    <property type="nucleotide sequence ID" value="NZ_SNYV01000015.1"/>
</dbReference>
<dbReference type="Pfam" id="PF09982">
    <property type="entry name" value="LpxR"/>
    <property type="match status" value="1"/>
</dbReference>
<name>A0A4R6WB96_9SPHI</name>
<evidence type="ECO:0000313" key="1">
    <source>
        <dbReference type="EMBL" id="TDQ76648.1"/>
    </source>
</evidence>
<reference evidence="1 2" key="1">
    <citation type="submission" date="2019-03" db="EMBL/GenBank/DDBJ databases">
        <title>Genomic Encyclopedia of Archaeal and Bacterial Type Strains, Phase II (KMG-II): from individual species to whole genera.</title>
        <authorList>
            <person name="Goeker M."/>
        </authorList>
    </citation>
    <scope>NUCLEOTIDE SEQUENCE [LARGE SCALE GENOMIC DNA]</scope>
    <source>
        <strain evidence="1 2">DSM 28353</strain>
    </source>
</reference>
<dbReference type="InterPro" id="IPR037107">
    <property type="entry name" value="Put_OMP_sf"/>
</dbReference>
<dbReference type="AlphaFoldDB" id="A0A4R6WB96"/>
<dbReference type="OrthoDB" id="622552at2"/>
<proteinExistence type="predicted"/>
<accession>A0A4R6WB96</accession>
<keyword evidence="2" id="KW-1185">Reference proteome</keyword>
<gene>
    <name evidence="1" type="ORF">CLV99_3241</name>
</gene>
<evidence type="ECO:0000313" key="2">
    <source>
        <dbReference type="Proteomes" id="UP000295292"/>
    </source>
</evidence>
<protein>
    <recommendedName>
        <fullName evidence="3">Lipid A deacylase LpxR family protein</fullName>
    </recommendedName>
</protein>
<organism evidence="1 2">
    <name type="scientific">Sphingobacterium yanglingense</name>
    <dbReference type="NCBI Taxonomy" id="1437280"/>
    <lineage>
        <taxon>Bacteria</taxon>
        <taxon>Pseudomonadati</taxon>
        <taxon>Bacteroidota</taxon>
        <taxon>Sphingobacteriia</taxon>
        <taxon>Sphingobacteriales</taxon>
        <taxon>Sphingobacteriaceae</taxon>
        <taxon>Sphingobacterium</taxon>
    </lineage>
</organism>